<evidence type="ECO:0000313" key="6">
    <source>
        <dbReference type="Proteomes" id="UP000515743"/>
    </source>
</evidence>
<evidence type="ECO:0000313" key="5">
    <source>
        <dbReference type="EMBL" id="QNE90619.1"/>
    </source>
</evidence>
<dbReference type="SUPFAM" id="SSF52980">
    <property type="entry name" value="Restriction endonuclease-like"/>
    <property type="match status" value="1"/>
</dbReference>
<sequence length="292" mass="32444">MRNEDPDGSVFARLFRQSFDQIYDGQNTGRYSISQLSKTESAHIGSIVEINIRRAFDGFIRDGMVMDFDILGHEVDCKYSKAPFGWMIPSEALGHHAMVCHADDDKGMWRVGFVQISDDILTRGGNRDGKRTISSQGRANISWAFYDEPLIPNTLLQLSSEDRRAILNPKSGQARINELFRRAQQRLIPRGIIATVAQQKDYMKRVRGNGGARSALAAEGIVILGDYKAHRLIAETLELPVPGPGDSVAVRLVPSEPNAPHPCIELEGQRWRVAEGSDPIHHAPAIVYTGSR</sequence>
<dbReference type="InterPro" id="IPR037057">
    <property type="entry name" value="DNA_rep_MutH/T2_RE_sf"/>
</dbReference>
<gene>
    <name evidence="5" type="ORF">H0194_09880</name>
</gene>
<accession>A0A7G7CSQ3</accession>
<dbReference type="REBASE" id="439095">
    <property type="entry name" value="Csp3630ORF9885P"/>
</dbReference>
<evidence type="ECO:0000256" key="3">
    <source>
        <dbReference type="ARBA" id="ARBA00022801"/>
    </source>
</evidence>
<dbReference type="GO" id="GO:0009036">
    <property type="term" value="F:type II site-specific deoxyribonuclease activity"/>
    <property type="evidence" value="ECO:0007669"/>
    <property type="project" value="InterPro"/>
</dbReference>
<keyword evidence="6" id="KW-1185">Reference proteome</keyword>
<dbReference type="GO" id="GO:0003677">
    <property type="term" value="F:DNA binding"/>
    <property type="evidence" value="ECO:0007669"/>
    <property type="project" value="InterPro"/>
</dbReference>
<evidence type="ECO:0000256" key="2">
    <source>
        <dbReference type="ARBA" id="ARBA00022759"/>
    </source>
</evidence>
<protein>
    <submittedName>
        <fullName evidence="5">Restriction endonuclease</fullName>
    </submittedName>
</protein>
<proteinExistence type="predicted"/>
<feature type="domain" description="Type II restriction enzyme NaeI" evidence="4">
    <location>
        <begin position="1"/>
        <end position="280"/>
    </location>
</feature>
<reference evidence="5 6" key="1">
    <citation type="submission" date="2020-07" db="EMBL/GenBank/DDBJ databases">
        <title>Complete genome and description of Corynebacterium incognita strain Marseille-Q3630 sp. nov.</title>
        <authorList>
            <person name="Boxberger M."/>
        </authorList>
    </citation>
    <scope>NUCLEOTIDE SEQUENCE [LARGE SCALE GENOMIC DNA]</scope>
    <source>
        <strain evidence="5 6">Marseille-Q3630</strain>
    </source>
</reference>
<name>A0A7G7CSQ3_9CORY</name>
<dbReference type="EMBL" id="CP059404">
    <property type="protein sequence ID" value="QNE90619.1"/>
    <property type="molecule type" value="Genomic_DNA"/>
</dbReference>
<dbReference type="AlphaFoldDB" id="A0A7G7CSQ3"/>
<dbReference type="InterPro" id="IPR036388">
    <property type="entry name" value="WH-like_DNA-bd_sf"/>
</dbReference>
<dbReference type="GO" id="GO:0009307">
    <property type="term" value="P:DNA restriction-modification system"/>
    <property type="evidence" value="ECO:0007669"/>
    <property type="project" value="InterPro"/>
</dbReference>
<dbReference type="KEGG" id="cik:H0194_09880"/>
<evidence type="ECO:0000259" key="4">
    <source>
        <dbReference type="Pfam" id="PF09126"/>
    </source>
</evidence>
<organism evidence="5 6">
    <name type="scientific">Corynebacterium incognita</name>
    <dbReference type="NCBI Taxonomy" id="2754725"/>
    <lineage>
        <taxon>Bacteria</taxon>
        <taxon>Bacillati</taxon>
        <taxon>Actinomycetota</taxon>
        <taxon>Actinomycetes</taxon>
        <taxon>Mycobacteriales</taxon>
        <taxon>Corynebacteriaceae</taxon>
        <taxon>Corynebacterium</taxon>
    </lineage>
</organism>
<dbReference type="CDD" id="cd22338">
    <property type="entry name" value="NaeI-like"/>
    <property type="match status" value="1"/>
</dbReference>
<dbReference type="Pfam" id="PF09126">
    <property type="entry name" value="NaeI"/>
    <property type="match status" value="1"/>
</dbReference>
<keyword evidence="1" id="KW-0540">Nuclease</keyword>
<keyword evidence="2 5" id="KW-0255">Endonuclease</keyword>
<dbReference type="Gene3D" id="3.40.600.10">
    <property type="entry name" value="DNA mismatch repair MutH/Restriction endonuclease, type II"/>
    <property type="match status" value="1"/>
</dbReference>
<dbReference type="InterPro" id="IPR015210">
    <property type="entry name" value="NaeI"/>
</dbReference>
<dbReference type="Gene3D" id="1.10.10.10">
    <property type="entry name" value="Winged helix-like DNA-binding domain superfamily/Winged helix DNA-binding domain"/>
    <property type="match status" value="1"/>
</dbReference>
<keyword evidence="3" id="KW-0378">Hydrolase</keyword>
<dbReference type="InterPro" id="IPR011335">
    <property type="entry name" value="Restrct_endonuc-II-like"/>
</dbReference>
<dbReference type="Proteomes" id="UP000515743">
    <property type="component" value="Chromosome"/>
</dbReference>
<evidence type="ECO:0000256" key="1">
    <source>
        <dbReference type="ARBA" id="ARBA00022722"/>
    </source>
</evidence>